<dbReference type="AlphaFoldDB" id="A0A2H3AN53"/>
<evidence type="ECO:0000313" key="2">
    <source>
        <dbReference type="Proteomes" id="UP000218334"/>
    </source>
</evidence>
<sequence>MVRRDCPCLYGGYKYEEGRFLVGSISLRISPNTDRFNHVKSKSFRHYAIKSISIYFILRISVYVSNADLHSQAMLYDHKSIPFCVVP</sequence>
<protein>
    <submittedName>
        <fullName evidence="1">Uncharacterized protein</fullName>
    </submittedName>
</protein>
<dbReference type="EMBL" id="KZ293490">
    <property type="protein sequence ID" value="PBK60261.1"/>
    <property type="molecule type" value="Genomic_DNA"/>
</dbReference>
<dbReference type="Proteomes" id="UP000218334">
    <property type="component" value="Unassembled WGS sequence"/>
</dbReference>
<keyword evidence="2" id="KW-1185">Reference proteome</keyword>
<gene>
    <name evidence="1" type="ORF">ARMSODRAFT_733799</name>
</gene>
<evidence type="ECO:0000313" key="1">
    <source>
        <dbReference type="EMBL" id="PBK60261.1"/>
    </source>
</evidence>
<name>A0A2H3AN53_9AGAR</name>
<organism evidence="1 2">
    <name type="scientific">Armillaria solidipes</name>
    <dbReference type="NCBI Taxonomy" id="1076256"/>
    <lineage>
        <taxon>Eukaryota</taxon>
        <taxon>Fungi</taxon>
        <taxon>Dikarya</taxon>
        <taxon>Basidiomycota</taxon>
        <taxon>Agaricomycotina</taxon>
        <taxon>Agaricomycetes</taxon>
        <taxon>Agaricomycetidae</taxon>
        <taxon>Agaricales</taxon>
        <taxon>Marasmiineae</taxon>
        <taxon>Physalacriaceae</taxon>
        <taxon>Armillaria</taxon>
    </lineage>
</organism>
<reference evidence="2" key="1">
    <citation type="journal article" date="2017" name="Nat. Ecol. Evol.">
        <title>Genome expansion and lineage-specific genetic innovations in the forest pathogenic fungi Armillaria.</title>
        <authorList>
            <person name="Sipos G."/>
            <person name="Prasanna A.N."/>
            <person name="Walter M.C."/>
            <person name="O'Connor E."/>
            <person name="Balint B."/>
            <person name="Krizsan K."/>
            <person name="Kiss B."/>
            <person name="Hess J."/>
            <person name="Varga T."/>
            <person name="Slot J."/>
            <person name="Riley R."/>
            <person name="Boka B."/>
            <person name="Rigling D."/>
            <person name="Barry K."/>
            <person name="Lee J."/>
            <person name="Mihaltcheva S."/>
            <person name="LaButti K."/>
            <person name="Lipzen A."/>
            <person name="Waldron R."/>
            <person name="Moloney N.M."/>
            <person name="Sperisen C."/>
            <person name="Kredics L."/>
            <person name="Vagvoelgyi C."/>
            <person name="Patrignani A."/>
            <person name="Fitzpatrick D."/>
            <person name="Nagy I."/>
            <person name="Doyle S."/>
            <person name="Anderson J.B."/>
            <person name="Grigoriev I.V."/>
            <person name="Gueldener U."/>
            <person name="Muensterkoetter M."/>
            <person name="Nagy L.G."/>
        </authorList>
    </citation>
    <scope>NUCLEOTIDE SEQUENCE [LARGE SCALE GENOMIC DNA]</scope>
    <source>
        <strain evidence="2">28-4</strain>
    </source>
</reference>
<accession>A0A2H3AN53</accession>
<proteinExistence type="predicted"/>